<keyword evidence="8" id="KW-0133">Cell shape</keyword>
<dbReference type="Proteomes" id="UP000266016">
    <property type="component" value="Unassembled WGS sequence"/>
</dbReference>
<dbReference type="SUPFAM" id="SSF56601">
    <property type="entry name" value="beta-lactamase/transpeptidase-like"/>
    <property type="match status" value="1"/>
</dbReference>
<dbReference type="EC" id="3.4.16.4" evidence="5"/>
<evidence type="ECO:0000256" key="3">
    <source>
        <dbReference type="ARBA" id="ARBA00004752"/>
    </source>
</evidence>
<dbReference type="Gene3D" id="3.40.710.10">
    <property type="entry name" value="DD-peptidase/beta-lactamase superfamily"/>
    <property type="match status" value="1"/>
</dbReference>
<keyword evidence="6" id="KW-1003">Cell membrane</keyword>
<comment type="catalytic activity">
    <reaction evidence="13">
        <text>Preferential cleavage: (Ac)2-L-Lys-D-Ala-|-D-Ala. Also transpeptidation of peptidyl-alanyl moieties that are N-acyl substituents of D-alanine.</text>
        <dbReference type="EC" id="3.4.16.4"/>
    </reaction>
</comment>
<dbReference type="PANTHER" id="PTHR30627">
    <property type="entry name" value="PEPTIDOGLYCAN D,D-TRANSPEPTIDASE"/>
    <property type="match status" value="1"/>
</dbReference>
<keyword evidence="11 14" id="KW-0472">Membrane</keyword>
<evidence type="ECO:0000256" key="9">
    <source>
        <dbReference type="ARBA" id="ARBA00022984"/>
    </source>
</evidence>
<dbReference type="GO" id="GO:0008360">
    <property type="term" value="P:regulation of cell shape"/>
    <property type="evidence" value="ECO:0007669"/>
    <property type="project" value="UniProtKB-KW"/>
</dbReference>
<dbReference type="GO" id="GO:0071972">
    <property type="term" value="F:peptidoglycan L,D-transpeptidase activity"/>
    <property type="evidence" value="ECO:0007669"/>
    <property type="project" value="TreeGrafter"/>
</dbReference>
<feature type="domain" description="Penicillin-binding protein dimerisation" evidence="16">
    <location>
        <begin position="61"/>
        <end position="298"/>
    </location>
</feature>
<evidence type="ECO:0000256" key="4">
    <source>
        <dbReference type="ARBA" id="ARBA00007171"/>
    </source>
</evidence>
<organism evidence="17 18">
    <name type="scientific">Peribacillus asahii</name>
    <dbReference type="NCBI Taxonomy" id="228899"/>
    <lineage>
        <taxon>Bacteria</taxon>
        <taxon>Bacillati</taxon>
        <taxon>Bacillota</taxon>
        <taxon>Bacilli</taxon>
        <taxon>Bacillales</taxon>
        <taxon>Bacillaceae</taxon>
        <taxon>Peribacillus</taxon>
    </lineage>
</organism>
<keyword evidence="9" id="KW-0573">Peptidoglycan synthesis</keyword>
<dbReference type="GO" id="GO:0005886">
    <property type="term" value="C:plasma membrane"/>
    <property type="evidence" value="ECO:0007669"/>
    <property type="project" value="UniProtKB-SubCell"/>
</dbReference>
<evidence type="ECO:0000259" key="16">
    <source>
        <dbReference type="Pfam" id="PF03717"/>
    </source>
</evidence>
<reference evidence="17 18" key="1">
    <citation type="submission" date="2018-08" db="EMBL/GenBank/DDBJ databases">
        <title>Bacillus jemisoniae sp. nov., Bacillus chryseoplanitiae sp. nov., Bacillus resnikiae sp. nov., and Bacillus frankliniae sp. nov., isolated from Viking spacecraft and associated surfaces.</title>
        <authorList>
            <person name="Seuylemezian A."/>
            <person name="Vaishampayan P."/>
        </authorList>
    </citation>
    <scope>NUCLEOTIDE SEQUENCE [LARGE SCALE GENOMIC DNA]</scope>
    <source>
        <strain evidence="17 18">MA001</strain>
    </source>
</reference>
<evidence type="ECO:0000256" key="12">
    <source>
        <dbReference type="ARBA" id="ARBA00023316"/>
    </source>
</evidence>
<accession>A0A398B9E4</accession>
<evidence type="ECO:0000313" key="17">
    <source>
        <dbReference type="EMBL" id="RID86111.1"/>
    </source>
</evidence>
<dbReference type="GO" id="GO:0009002">
    <property type="term" value="F:serine-type D-Ala-D-Ala carboxypeptidase activity"/>
    <property type="evidence" value="ECO:0007669"/>
    <property type="project" value="UniProtKB-EC"/>
</dbReference>
<evidence type="ECO:0000256" key="5">
    <source>
        <dbReference type="ARBA" id="ARBA00012448"/>
    </source>
</evidence>
<dbReference type="InterPro" id="IPR012338">
    <property type="entry name" value="Beta-lactam/transpept-like"/>
</dbReference>
<keyword evidence="12" id="KW-0961">Cell wall biogenesis/degradation</keyword>
<evidence type="ECO:0000256" key="10">
    <source>
        <dbReference type="ARBA" id="ARBA00022989"/>
    </source>
</evidence>
<evidence type="ECO:0000256" key="14">
    <source>
        <dbReference type="SAM" id="Phobius"/>
    </source>
</evidence>
<dbReference type="Gene3D" id="1.10.10.1230">
    <property type="entry name" value="Penicillin-binding protein, N-terminal non-catalytic domain, head sub-domain"/>
    <property type="match status" value="1"/>
</dbReference>
<dbReference type="GO" id="GO:0009252">
    <property type="term" value="P:peptidoglycan biosynthetic process"/>
    <property type="evidence" value="ECO:0007669"/>
    <property type="project" value="UniProtKB-UniPathway"/>
</dbReference>
<dbReference type="PANTHER" id="PTHR30627:SF2">
    <property type="entry name" value="PEPTIDOGLYCAN D,D-TRANSPEPTIDASE MRDA"/>
    <property type="match status" value="1"/>
</dbReference>
<evidence type="ECO:0000256" key="11">
    <source>
        <dbReference type="ARBA" id="ARBA00023136"/>
    </source>
</evidence>
<keyword evidence="18" id="KW-1185">Reference proteome</keyword>
<evidence type="ECO:0000256" key="8">
    <source>
        <dbReference type="ARBA" id="ARBA00022960"/>
    </source>
</evidence>
<feature type="domain" description="Penicillin-binding protein transpeptidase" evidence="15">
    <location>
        <begin position="348"/>
        <end position="677"/>
    </location>
</feature>
<dbReference type="InterPro" id="IPR050515">
    <property type="entry name" value="Beta-lactam/transpept"/>
</dbReference>
<evidence type="ECO:0000256" key="1">
    <source>
        <dbReference type="ARBA" id="ARBA00004167"/>
    </source>
</evidence>
<proteinExistence type="inferred from homology"/>
<dbReference type="UniPathway" id="UPA00219"/>
<dbReference type="Pfam" id="PF00905">
    <property type="entry name" value="Transpeptidase"/>
    <property type="match status" value="1"/>
</dbReference>
<dbReference type="AlphaFoldDB" id="A0A398B9E4"/>
<evidence type="ECO:0000256" key="13">
    <source>
        <dbReference type="ARBA" id="ARBA00034000"/>
    </source>
</evidence>
<comment type="pathway">
    <text evidence="3">Cell wall biogenesis; peptidoglycan biosynthesis.</text>
</comment>
<dbReference type="InterPro" id="IPR001460">
    <property type="entry name" value="PCN-bd_Tpept"/>
</dbReference>
<evidence type="ECO:0000313" key="18">
    <source>
        <dbReference type="Proteomes" id="UP000266016"/>
    </source>
</evidence>
<protein>
    <recommendedName>
        <fullName evidence="5">serine-type D-Ala-D-Ala carboxypeptidase</fullName>
        <ecNumber evidence="5">3.4.16.4</ecNumber>
    </recommendedName>
</protein>
<dbReference type="Gene3D" id="3.90.1310.10">
    <property type="entry name" value="Penicillin-binding protein 2a (Domain 2)"/>
    <property type="match status" value="1"/>
</dbReference>
<evidence type="ECO:0000256" key="2">
    <source>
        <dbReference type="ARBA" id="ARBA00004236"/>
    </source>
</evidence>
<sequence>MNKGKKKKKKRRTVSLRLNFLFFIVFLLFSGLIIKLGVVQIVYGDEYLREVKRTENDTISTPVPRGKMYDRYFNPIVDNKPLKAITYTKYPNTKSNEMLKAAEKLAKLIEQDTKKITERDKKDFWLLTHPKEAEALITDKDLELVKNHKLEEKDLYKLQLERIKETELDKFTDDELEVLAIFREFNSGYALTPSIVKNKDVTEQEFARVSERLDSLPGVGVTTDWERDYPYDETLRSVIGKVSSSDEGLPRDNIDYYLARGYSRNDRVGLSYIEKQYEDILHGKKAKMEAVLRQGEVVDTKPLSEGERGKDLVLTIDMDLQLAVEEIIEKELRITKAKGSTYLLDRAFVVLMDPNTGEVLTMAGKQYVRNSETGAMEIKDFALGNITTSYTMGSAVKGATVYTGFQLGAISPGTTFYDTKMRIGGTQKGSYANLGPVSDVTALKKSSNVYMFQTAIKIGGGHYVPGQALRINPNAFSVMRNHYAQFGLGVRTGIDLPNETPGARGPDTLPGLLLDLSIGQYDTYTPMQLAQYVSTIANGGKRLQPRIVKEIHEPSNEETIGPVFQQIQPKVLNTLNGQEVWMDRVQEGFRQVAQEAGGTAAKYFMGKSYRPAAKTGTAEAFYDGPRKNEFSGLVPTTNLTLVSYAPYNNPEIAMAVVVPWAYQPGGSDDINKRIGKQTLDTYFKLKEERASGKKSE</sequence>
<dbReference type="EMBL" id="QWVS01000016">
    <property type="protein sequence ID" value="RID86111.1"/>
    <property type="molecule type" value="Genomic_DNA"/>
</dbReference>
<dbReference type="RefSeq" id="WP_119117048.1">
    <property type="nucleotide sequence ID" value="NZ_QWVS01000016.1"/>
</dbReference>
<comment type="caution">
    <text evidence="17">The sequence shown here is derived from an EMBL/GenBank/DDBJ whole genome shotgun (WGS) entry which is preliminary data.</text>
</comment>
<feature type="transmembrane region" description="Helical" evidence="14">
    <location>
        <begin position="20"/>
        <end position="43"/>
    </location>
</feature>
<comment type="similarity">
    <text evidence="4">Belongs to the transpeptidase family.</text>
</comment>
<dbReference type="InterPro" id="IPR005311">
    <property type="entry name" value="PBP_dimer"/>
</dbReference>
<evidence type="ECO:0000259" key="15">
    <source>
        <dbReference type="Pfam" id="PF00905"/>
    </source>
</evidence>
<keyword evidence="10 14" id="KW-1133">Transmembrane helix</keyword>
<dbReference type="GO" id="GO:0008658">
    <property type="term" value="F:penicillin binding"/>
    <property type="evidence" value="ECO:0007669"/>
    <property type="project" value="InterPro"/>
</dbReference>
<dbReference type="GO" id="GO:0071555">
    <property type="term" value="P:cell wall organization"/>
    <property type="evidence" value="ECO:0007669"/>
    <property type="project" value="UniProtKB-KW"/>
</dbReference>
<name>A0A398B9E4_9BACI</name>
<dbReference type="Pfam" id="PF03717">
    <property type="entry name" value="PBP_dimer"/>
    <property type="match status" value="1"/>
</dbReference>
<dbReference type="InterPro" id="IPR036138">
    <property type="entry name" value="PBP_dimer_sf"/>
</dbReference>
<gene>
    <name evidence="17" type="ORF">D1953_10070</name>
</gene>
<keyword evidence="7 14" id="KW-0812">Transmembrane</keyword>
<evidence type="ECO:0000256" key="7">
    <source>
        <dbReference type="ARBA" id="ARBA00022692"/>
    </source>
</evidence>
<evidence type="ECO:0000256" key="6">
    <source>
        <dbReference type="ARBA" id="ARBA00022475"/>
    </source>
</evidence>
<dbReference type="SUPFAM" id="SSF56519">
    <property type="entry name" value="Penicillin binding protein dimerisation domain"/>
    <property type="match status" value="1"/>
</dbReference>
<comment type="subcellular location">
    <subcellularLocation>
        <location evidence="2">Cell membrane</location>
    </subcellularLocation>
    <subcellularLocation>
        <location evidence="1">Membrane</location>
        <topology evidence="1">Single-pass membrane protein</topology>
    </subcellularLocation>
</comment>